<feature type="region of interest" description="Disordered" evidence="1">
    <location>
        <begin position="124"/>
        <end position="144"/>
    </location>
</feature>
<feature type="compositionally biased region" description="Polar residues" evidence="1">
    <location>
        <begin position="8"/>
        <end position="19"/>
    </location>
</feature>
<dbReference type="AlphaFoldDB" id="C4J4I9"/>
<sequence length="193" mass="21318">MDGIHRPISTSPDPSSYMNSGKRRRKKKKKKHLNDHLVALIISYQSSSSSSSAGEEEAGRLVDGVVEPPPGLVHELGAEAHHEDAELRLAERAVAVEVALGEHPAEVGVRHAAQAQQRRVAAEAVEGDEPARRVHQQPEPARQLPHQPVLAQPLRHHRQVVLEAHGGGRRRRRSRLLLPLLRRHVCVRACVEG</sequence>
<dbReference type="EMBL" id="BT085736">
    <property type="protein sequence ID" value="ACR36089.1"/>
    <property type="molecule type" value="mRNA"/>
</dbReference>
<feature type="compositionally biased region" description="Basic residues" evidence="1">
    <location>
        <begin position="21"/>
        <end position="32"/>
    </location>
</feature>
<name>C4J4I9_MAIZE</name>
<evidence type="ECO:0000313" key="2">
    <source>
        <dbReference type="EMBL" id="ACR36089.1"/>
    </source>
</evidence>
<proteinExistence type="evidence at transcript level"/>
<protein>
    <submittedName>
        <fullName evidence="2">Uncharacterized protein</fullName>
    </submittedName>
</protein>
<evidence type="ECO:0000256" key="1">
    <source>
        <dbReference type="SAM" id="MobiDB-lite"/>
    </source>
</evidence>
<reference evidence="2" key="1">
    <citation type="journal article" date="2009" name="PLoS Genet.">
        <title>Sequencing, mapping, and analysis of 27,455 maize full-length cDNAs.</title>
        <authorList>
            <person name="Soderlund C."/>
            <person name="Descour A."/>
            <person name="Kudrna D."/>
            <person name="Bomhoff M."/>
            <person name="Boyd L."/>
            <person name="Currie J."/>
            <person name="Angelova A."/>
            <person name="Collura K."/>
            <person name="Wissotski M."/>
            <person name="Ashley E."/>
            <person name="Morrow D."/>
            <person name="Fernandes J."/>
            <person name="Walbot V."/>
            <person name="Yu Y."/>
        </authorList>
    </citation>
    <scope>NUCLEOTIDE SEQUENCE</scope>
    <source>
        <strain evidence="2">B73</strain>
    </source>
</reference>
<organism evidence="2">
    <name type="scientific">Zea mays</name>
    <name type="common">Maize</name>
    <dbReference type="NCBI Taxonomy" id="4577"/>
    <lineage>
        <taxon>Eukaryota</taxon>
        <taxon>Viridiplantae</taxon>
        <taxon>Streptophyta</taxon>
        <taxon>Embryophyta</taxon>
        <taxon>Tracheophyta</taxon>
        <taxon>Spermatophyta</taxon>
        <taxon>Magnoliopsida</taxon>
        <taxon>Liliopsida</taxon>
        <taxon>Poales</taxon>
        <taxon>Poaceae</taxon>
        <taxon>PACMAD clade</taxon>
        <taxon>Panicoideae</taxon>
        <taxon>Andropogonodae</taxon>
        <taxon>Andropogoneae</taxon>
        <taxon>Tripsacinae</taxon>
        <taxon>Zea</taxon>
    </lineage>
</organism>
<accession>C4J4I9</accession>
<feature type="region of interest" description="Disordered" evidence="1">
    <location>
        <begin position="1"/>
        <end position="32"/>
    </location>
</feature>
<reference evidence="2" key="2">
    <citation type="submission" date="2012-06" db="EMBL/GenBank/DDBJ databases">
        <authorList>
            <person name="Yu Y."/>
            <person name="Currie J."/>
            <person name="Lomeli R."/>
            <person name="Angelova A."/>
            <person name="Collura K."/>
            <person name="Wissotski M."/>
            <person name="Campos D."/>
            <person name="Kudrna D."/>
            <person name="Golser W."/>
            <person name="Ashely E."/>
            <person name="Descour A."/>
            <person name="Fernandes J."/>
            <person name="Soderlund C."/>
            <person name="Walbot V."/>
        </authorList>
    </citation>
    <scope>NUCLEOTIDE SEQUENCE</scope>
    <source>
        <strain evidence="2">B73</strain>
    </source>
</reference>